<evidence type="ECO:0000313" key="3">
    <source>
        <dbReference type="Proteomes" id="UP000198282"/>
    </source>
</evidence>
<evidence type="ECO:0000256" key="1">
    <source>
        <dbReference type="SAM" id="Phobius"/>
    </source>
</evidence>
<evidence type="ECO:0000313" key="2">
    <source>
        <dbReference type="EMBL" id="SNR89856.1"/>
    </source>
</evidence>
<reference evidence="2 3" key="1">
    <citation type="submission" date="2017-06" db="EMBL/GenBank/DDBJ databases">
        <authorList>
            <person name="Kim H.J."/>
            <person name="Triplett B.A."/>
        </authorList>
    </citation>
    <scope>NUCLEOTIDE SEQUENCE [LARGE SCALE GENOMIC DNA]</scope>
    <source>
        <strain evidence="2 3">CGMCC 4.2132</strain>
    </source>
</reference>
<name>A0A239A2G8_9ACTN</name>
<keyword evidence="1" id="KW-0472">Membrane</keyword>
<keyword evidence="1" id="KW-1133">Transmembrane helix</keyword>
<dbReference type="AlphaFoldDB" id="A0A239A2G8"/>
<dbReference type="Proteomes" id="UP000198282">
    <property type="component" value="Unassembled WGS sequence"/>
</dbReference>
<feature type="transmembrane region" description="Helical" evidence="1">
    <location>
        <begin position="48"/>
        <end position="66"/>
    </location>
</feature>
<accession>A0A239A2G8</accession>
<keyword evidence="1" id="KW-0812">Transmembrane</keyword>
<protein>
    <submittedName>
        <fullName evidence="2">Uncharacterized protein</fullName>
    </submittedName>
</protein>
<sequence>MSDIEDVDKRFNELTAQIDQNEQRKMNKAAAQEWARLPRVRRRRNRRIAAFAVVAVVAGAGLFVAYRPEVVSMIPGVVSERFSDMDLGALRLGQVPEETTPVDVRPLKVSPFEGSPAKNYADGAKGLVMPAARATGGLSRKDVATALQRTRDMLKASHLDRRTLMGGRPTALAKLLHPEQREWFLKNLDRGKPKKGVFNSRDWVTSLAPKTAELATDVIKVKGKTKYSTFQQKGRSGARITVNYLFVYAIHRPGRPEPTERIIAHNLGEVQVYRENGKLVIWPVTWNADGVAGSRCDVYDGFVHPFYSDSAPDEEAAKVTTAPVDPYELDGDVESEDCSLTIGT</sequence>
<dbReference type="EMBL" id="FZOD01000001">
    <property type="protein sequence ID" value="SNR89856.1"/>
    <property type="molecule type" value="Genomic_DNA"/>
</dbReference>
<keyword evidence="3" id="KW-1185">Reference proteome</keyword>
<dbReference type="OrthoDB" id="3419910at2"/>
<proteinExistence type="predicted"/>
<gene>
    <name evidence="2" type="ORF">SAMN05216276_100187</name>
</gene>
<organism evidence="2 3">
    <name type="scientific">Streptosporangium subroseum</name>
    <dbReference type="NCBI Taxonomy" id="106412"/>
    <lineage>
        <taxon>Bacteria</taxon>
        <taxon>Bacillati</taxon>
        <taxon>Actinomycetota</taxon>
        <taxon>Actinomycetes</taxon>
        <taxon>Streptosporangiales</taxon>
        <taxon>Streptosporangiaceae</taxon>
        <taxon>Streptosporangium</taxon>
    </lineage>
</organism>
<dbReference type="RefSeq" id="WP_089205108.1">
    <property type="nucleotide sequence ID" value="NZ_FZOD01000001.1"/>
</dbReference>